<dbReference type="RefSeq" id="WP_012110475.1">
    <property type="nucleotide sequence ID" value="NC_009719.1"/>
</dbReference>
<sequence length="118" mass="12930">MALFFDQEWFDTKLKASGLTRDDLAAALLLTRSEIDEIWKDQRELKPNEVAMLARVLGAPAADVVTRAGIATPSPAPAKAGPSDAALMEKLEEMEARLVRIERAIADLQSLILATRQN</sequence>
<dbReference type="SUPFAM" id="SSF47413">
    <property type="entry name" value="lambda repressor-like DNA-binding domains"/>
    <property type="match status" value="1"/>
</dbReference>
<evidence type="ECO:0000313" key="3">
    <source>
        <dbReference type="EMBL" id="ABS63187.1"/>
    </source>
</evidence>
<feature type="domain" description="HTH cro/C1-type" evidence="2">
    <location>
        <begin position="15"/>
        <end position="64"/>
    </location>
</feature>
<evidence type="ECO:0000313" key="4">
    <source>
        <dbReference type="Proteomes" id="UP000006377"/>
    </source>
</evidence>
<organism evidence="3 4">
    <name type="scientific">Parvibaculum lavamentivorans (strain DS-1 / DSM 13023 / NCIMB 13966)</name>
    <dbReference type="NCBI Taxonomy" id="402881"/>
    <lineage>
        <taxon>Bacteria</taxon>
        <taxon>Pseudomonadati</taxon>
        <taxon>Pseudomonadota</taxon>
        <taxon>Alphaproteobacteria</taxon>
        <taxon>Hyphomicrobiales</taxon>
        <taxon>Parvibaculaceae</taxon>
        <taxon>Parvibaculum</taxon>
    </lineage>
</organism>
<dbReference type="Gene3D" id="1.10.260.40">
    <property type="entry name" value="lambda repressor-like DNA-binding domains"/>
    <property type="match status" value="1"/>
</dbReference>
<keyword evidence="4" id="KW-1185">Reference proteome</keyword>
<dbReference type="InterPro" id="IPR001387">
    <property type="entry name" value="Cro/C1-type_HTH"/>
</dbReference>
<dbReference type="eggNOG" id="ENOG503342V">
    <property type="taxonomic scope" value="Bacteria"/>
</dbReference>
<protein>
    <recommendedName>
        <fullName evidence="2">HTH cro/C1-type domain-containing protein</fullName>
    </recommendedName>
</protein>
<dbReference type="EMBL" id="CP000774">
    <property type="protein sequence ID" value="ABS63187.1"/>
    <property type="molecule type" value="Genomic_DNA"/>
</dbReference>
<feature type="coiled-coil region" evidence="1">
    <location>
        <begin position="84"/>
        <end position="111"/>
    </location>
</feature>
<name>A7HTF4_PARL1</name>
<dbReference type="PROSITE" id="PS50943">
    <property type="entry name" value="HTH_CROC1"/>
    <property type="match status" value="1"/>
</dbReference>
<keyword evidence="1" id="KW-0175">Coiled coil</keyword>
<evidence type="ECO:0000259" key="2">
    <source>
        <dbReference type="PROSITE" id="PS50943"/>
    </source>
</evidence>
<reference evidence="3 4" key="1">
    <citation type="journal article" date="2011" name="Stand. Genomic Sci.">
        <title>Complete genome sequence of Parvibaculum lavamentivorans type strain (DS-1(T)).</title>
        <authorList>
            <person name="Schleheck D."/>
            <person name="Weiss M."/>
            <person name="Pitluck S."/>
            <person name="Bruce D."/>
            <person name="Land M.L."/>
            <person name="Han S."/>
            <person name="Saunders E."/>
            <person name="Tapia R."/>
            <person name="Detter C."/>
            <person name="Brettin T."/>
            <person name="Han J."/>
            <person name="Woyke T."/>
            <person name="Goodwin L."/>
            <person name="Pennacchio L."/>
            <person name="Nolan M."/>
            <person name="Cook A.M."/>
            <person name="Kjelleberg S."/>
            <person name="Thomas T."/>
        </authorList>
    </citation>
    <scope>NUCLEOTIDE SEQUENCE [LARGE SCALE GENOMIC DNA]</scope>
    <source>
        <strain evidence="4">DS-1 / DSM 13023 / NCIMB 13966</strain>
    </source>
</reference>
<proteinExistence type="predicted"/>
<gene>
    <name evidence="3" type="ordered locus">Plav_1568</name>
</gene>
<dbReference type="GO" id="GO:0003677">
    <property type="term" value="F:DNA binding"/>
    <property type="evidence" value="ECO:0007669"/>
    <property type="project" value="InterPro"/>
</dbReference>
<dbReference type="AlphaFoldDB" id="A7HTF4"/>
<dbReference type="HOGENOM" id="CLU_2070826_0_0_5"/>
<dbReference type="Proteomes" id="UP000006377">
    <property type="component" value="Chromosome"/>
</dbReference>
<accession>A7HTF4</accession>
<dbReference type="InterPro" id="IPR010982">
    <property type="entry name" value="Lambda_DNA-bd_dom_sf"/>
</dbReference>
<evidence type="ECO:0000256" key="1">
    <source>
        <dbReference type="SAM" id="Coils"/>
    </source>
</evidence>
<dbReference type="STRING" id="402881.Plav_1568"/>
<dbReference type="KEGG" id="pla:Plav_1568"/>
<dbReference type="OrthoDB" id="8449900at2"/>